<dbReference type="OrthoDB" id="432234at2759"/>
<evidence type="ECO:0000313" key="2">
    <source>
        <dbReference type="Proteomes" id="UP000076871"/>
    </source>
</evidence>
<keyword evidence="2" id="KW-1185">Reference proteome</keyword>
<gene>
    <name evidence="1" type="ORF">LAESUDRAFT_722309</name>
</gene>
<dbReference type="RefSeq" id="XP_040767881.1">
    <property type="nucleotide sequence ID" value="XM_040908182.1"/>
</dbReference>
<dbReference type="InParanoid" id="A0A165GC52"/>
<dbReference type="AlphaFoldDB" id="A0A165GC52"/>
<name>A0A165GC52_9APHY</name>
<accession>A0A165GC52</accession>
<protein>
    <submittedName>
        <fullName evidence="1">Uncharacterized protein</fullName>
    </submittedName>
</protein>
<organism evidence="1 2">
    <name type="scientific">Laetiporus sulphureus 93-53</name>
    <dbReference type="NCBI Taxonomy" id="1314785"/>
    <lineage>
        <taxon>Eukaryota</taxon>
        <taxon>Fungi</taxon>
        <taxon>Dikarya</taxon>
        <taxon>Basidiomycota</taxon>
        <taxon>Agaricomycotina</taxon>
        <taxon>Agaricomycetes</taxon>
        <taxon>Polyporales</taxon>
        <taxon>Laetiporus</taxon>
    </lineage>
</organism>
<dbReference type="EMBL" id="KV427610">
    <property type="protein sequence ID" value="KZT10141.1"/>
    <property type="molecule type" value="Genomic_DNA"/>
</dbReference>
<proteinExistence type="predicted"/>
<dbReference type="Proteomes" id="UP000076871">
    <property type="component" value="Unassembled WGS sequence"/>
</dbReference>
<sequence length="51" mass="5801">MAVVKSTQGKRTSHSLALPRSLRVLGFDREKVKAHPTVVEWMRTLQTVPEQ</sequence>
<reference evidence="1 2" key="1">
    <citation type="journal article" date="2016" name="Mol. Biol. Evol.">
        <title>Comparative Genomics of Early-Diverging Mushroom-Forming Fungi Provides Insights into the Origins of Lignocellulose Decay Capabilities.</title>
        <authorList>
            <person name="Nagy L.G."/>
            <person name="Riley R."/>
            <person name="Tritt A."/>
            <person name="Adam C."/>
            <person name="Daum C."/>
            <person name="Floudas D."/>
            <person name="Sun H."/>
            <person name="Yadav J.S."/>
            <person name="Pangilinan J."/>
            <person name="Larsson K.H."/>
            <person name="Matsuura K."/>
            <person name="Barry K."/>
            <person name="Labutti K."/>
            <person name="Kuo R."/>
            <person name="Ohm R.A."/>
            <person name="Bhattacharya S.S."/>
            <person name="Shirouzu T."/>
            <person name="Yoshinaga Y."/>
            <person name="Martin F.M."/>
            <person name="Grigoriev I.V."/>
            <person name="Hibbett D.S."/>
        </authorList>
    </citation>
    <scope>NUCLEOTIDE SEQUENCE [LARGE SCALE GENOMIC DNA]</scope>
    <source>
        <strain evidence="1 2">93-53</strain>
    </source>
</reference>
<dbReference type="GeneID" id="63825211"/>
<evidence type="ECO:0000313" key="1">
    <source>
        <dbReference type="EMBL" id="KZT10141.1"/>
    </source>
</evidence>